<dbReference type="AlphaFoldDB" id="W4LC95"/>
<dbReference type="InterPro" id="IPR033907">
    <property type="entry name" value="Endolysin_autolysin"/>
</dbReference>
<dbReference type="InterPro" id="IPR051018">
    <property type="entry name" value="Bacteriophage_GH24"/>
</dbReference>
<evidence type="ECO:0000313" key="5">
    <source>
        <dbReference type="EMBL" id="ETW95549.1"/>
    </source>
</evidence>
<keyword evidence="4" id="KW-0326">Glycosidase</keyword>
<dbReference type="Pfam" id="PF00959">
    <property type="entry name" value="Phage_lysozyme"/>
    <property type="match status" value="1"/>
</dbReference>
<proteinExistence type="inferred from homology"/>
<dbReference type="EC" id="3.2.1.17" evidence="4"/>
<dbReference type="InterPro" id="IPR023346">
    <property type="entry name" value="Lysozyme-like_dom_sf"/>
</dbReference>
<keyword evidence="6" id="KW-1185">Reference proteome</keyword>
<keyword evidence="1 4" id="KW-0929">Antimicrobial</keyword>
<dbReference type="GO" id="GO:0003796">
    <property type="term" value="F:lysozyme activity"/>
    <property type="evidence" value="ECO:0007669"/>
    <property type="project" value="UniProtKB-EC"/>
</dbReference>
<comment type="catalytic activity">
    <reaction evidence="4">
        <text>Hydrolysis of (1-&gt;4)-beta-linkages between N-acetylmuramic acid and N-acetyl-D-glucosamine residues in a peptidoglycan and between N-acetyl-D-glucosamine residues in chitodextrins.</text>
        <dbReference type="EC" id="3.2.1.17"/>
    </reaction>
</comment>
<accession>W4LC95</accession>
<dbReference type="HOGENOM" id="CLU_2563607_0_0_7"/>
<evidence type="ECO:0000256" key="1">
    <source>
        <dbReference type="ARBA" id="ARBA00022529"/>
    </source>
</evidence>
<keyword evidence="4" id="KW-0378">Hydrolase</keyword>
<name>W4LC95_ENTF1</name>
<gene>
    <name evidence="5" type="ORF">ETSY1_30095</name>
</gene>
<dbReference type="SUPFAM" id="SSF53955">
    <property type="entry name" value="Lysozyme-like"/>
    <property type="match status" value="1"/>
</dbReference>
<dbReference type="GO" id="GO:0016998">
    <property type="term" value="P:cell wall macromolecule catabolic process"/>
    <property type="evidence" value="ECO:0007669"/>
    <property type="project" value="InterPro"/>
</dbReference>
<keyword evidence="2 4" id="KW-0081">Bacteriolytic enzyme</keyword>
<evidence type="ECO:0000256" key="3">
    <source>
        <dbReference type="ARBA" id="ARBA00023200"/>
    </source>
</evidence>
<keyword evidence="3" id="KW-1035">Host cytoplasm</keyword>
<protein>
    <recommendedName>
        <fullName evidence="4">Lysozyme</fullName>
        <ecNumber evidence="4">3.2.1.17</ecNumber>
    </recommendedName>
</protein>
<dbReference type="PANTHER" id="PTHR38107:SF3">
    <property type="entry name" value="LYSOZYME RRRD-RELATED"/>
    <property type="match status" value="1"/>
</dbReference>
<feature type="non-terminal residue" evidence="5">
    <location>
        <position position="1"/>
    </location>
</feature>
<dbReference type="GO" id="GO:0042742">
    <property type="term" value="P:defense response to bacterium"/>
    <property type="evidence" value="ECO:0007669"/>
    <property type="project" value="UniProtKB-KW"/>
</dbReference>
<comment type="caution">
    <text evidence="5">The sequence shown here is derived from an EMBL/GenBank/DDBJ whole genome shotgun (WGS) entry which is preliminary data.</text>
</comment>
<reference evidence="5 6" key="1">
    <citation type="journal article" date="2014" name="Nature">
        <title>An environmental bacterial taxon with a large and distinct metabolic repertoire.</title>
        <authorList>
            <person name="Wilson M.C."/>
            <person name="Mori T."/>
            <person name="Ruckert C."/>
            <person name="Uria A.R."/>
            <person name="Helf M.J."/>
            <person name="Takada K."/>
            <person name="Gernert C."/>
            <person name="Steffens U.A."/>
            <person name="Heycke N."/>
            <person name="Schmitt S."/>
            <person name="Rinke C."/>
            <person name="Helfrich E.J."/>
            <person name="Brachmann A.O."/>
            <person name="Gurgui C."/>
            <person name="Wakimoto T."/>
            <person name="Kracht M."/>
            <person name="Crusemann M."/>
            <person name="Hentschel U."/>
            <person name="Abe I."/>
            <person name="Matsunaga S."/>
            <person name="Kalinowski J."/>
            <person name="Takeyama H."/>
            <person name="Piel J."/>
        </authorList>
    </citation>
    <scope>NUCLEOTIDE SEQUENCE [LARGE SCALE GENOMIC DNA]</scope>
    <source>
        <strain evidence="6">TSY1</strain>
    </source>
</reference>
<dbReference type="InterPro" id="IPR023347">
    <property type="entry name" value="Lysozyme_dom_sf"/>
</dbReference>
<dbReference type="PANTHER" id="PTHR38107">
    <property type="match status" value="1"/>
</dbReference>
<dbReference type="GO" id="GO:0009253">
    <property type="term" value="P:peptidoglycan catabolic process"/>
    <property type="evidence" value="ECO:0007669"/>
    <property type="project" value="InterPro"/>
</dbReference>
<dbReference type="CDD" id="cd00737">
    <property type="entry name" value="lyz_endolysin_autolysin"/>
    <property type="match status" value="1"/>
</dbReference>
<dbReference type="Proteomes" id="UP000019141">
    <property type="component" value="Unassembled WGS sequence"/>
</dbReference>
<dbReference type="GO" id="GO:0031640">
    <property type="term" value="P:killing of cells of another organism"/>
    <property type="evidence" value="ECO:0007669"/>
    <property type="project" value="UniProtKB-KW"/>
</dbReference>
<sequence>PDVNQHQFDAMVILTYNIGVPNFLSSSALKLINDPNAQTSYSSLESAWKAWNRSQGSVMQGLINRRNAEWKIYSQGIYETW</sequence>
<evidence type="ECO:0000313" key="6">
    <source>
        <dbReference type="Proteomes" id="UP000019141"/>
    </source>
</evidence>
<dbReference type="Gene3D" id="1.10.530.40">
    <property type="match status" value="1"/>
</dbReference>
<evidence type="ECO:0000256" key="2">
    <source>
        <dbReference type="ARBA" id="ARBA00022638"/>
    </source>
</evidence>
<dbReference type="EMBL" id="AZHW01000903">
    <property type="protein sequence ID" value="ETW95549.1"/>
    <property type="molecule type" value="Genomic_DNA"/>
</dbReference>
<comment type="similarity">
    <text evidence="4">Belongs to the glycosyl hydrolase 24 family.</text>
</comment>
<dbReference type="InterPro" id="IPR002196">
    <property type="entry name" value="Glyco_hydro_24"/>
</dbReference>
<organism evidence="5 6">
    <name type="scientific">Entotheonella factor</name>
    <dbReference type="NCBI Taxonomy" id="1429438"/>
    <lineage>
        <taxon>Bacteria</taxon>
        <taxon>Pseudomonadati</taxon>
        <taxon>Nitrospinota/Tectimicrobiota group</taxon>
        <taxon>Candidatus Tectimicrobiota</taxon>
        <taxon>Candidatus Entotheonellia</taxon>
        <taxon>Candidatus Entotheonellales</taxon>
        <taxon>Candidatus Entotheonellaceae</taxon>
        <taxon>Candidatus Entotheonella</taxon>
    </lineage>
</organism>
<evidence type="ECO:0000256" key="4">
    <source>
        <dbReference type="RuleBase" id="RU003788"/>
    </source>
</evidence>